<name>A0A139KY00_BACOV</name>
<sequence>MRAEFYKKHAEDILSNLESIRATFKELVDSNKIAPKSYKDSTPGTNDVYSCKFKEVQDDFINLVHAFDQEMPFYKKMMSEPRPRFDSGFLDHYYNDDCNKLKSLIEKFIHYLSFYLD</sequence>
<dbReference type="GeneID" id="82177779"/>
<dbReference type="EMBL" id="VWLB01000029">
    <property type="protein sequence ID" value="KAA3926565.1"/>
    <property type="molecule type" value="Genomic_DNA"/>
</dbReference>
<evidence type="ECO:0000313" key="2">
    <source>
        <dbReference type="Proteomes" id="UP000365824"/>
    </source>
</evidence>
<proteinExistence type="predicted"/>
<organism evidence="1 2">
    <name type="scientific">Bacteroides ovatus</name>
    <dbReference type="NCBI Taxonomy" id="28116"/>
    <lineage>
        <taxon>Bacteria</taxon>
        <taxon>Pseudomonadati</taxon>
        <taxon>Bacteroidota</taxon>
        <taxon>Bacteroidia</taxon>
        <taxon>Bacteroidales</taxon>
        <taxon>Bacteroidaceae</taxon>
        <taxon>Bacteroides</taxon>
    </lineage>
</organism>
<accession>A0A139KY00</accession>
<dbReference type="RefSeq" id="WP_032851135.1">
    <property type="nucleotide sequence ID" value="NZ_CAXTIO010000001.1"/>
</dbReference>
<protein>
    <submittedName>
        <fullName evidence="1">Uncharacterized protein</fullName>
    </submittedName>
</protein>
<dbReference type="Proteomes" id="UP000365824">
    <property type="component" value="Unassembled WGS sequence"/>
</dbReference>
<reference evidence="1 2" key="1">
    <citation type="journal article" date="2019" name="Nat. Med.">
        <title>A library of human gut bacterial isolates paired with longitudinal multiomics data enables mechanistic microbiome research.</title>
        <authorList>
            <person name="Poyet M."/>
            <person name="Groussin M."/>
            <person name="Gibbons S.M."/>
            <person name="Avila-Pacheco J."/>
            <person name="Jiang X."/>
            <person name="Kearney S.M."/>
            <person name="Perrotta A.R."/>
            <person name="Berdy B."/>
            <person name="Zhao S."/>
            <person name="Lieberman T.D."/>
            <person name="Swanson P.K."/>
            <person name="Smith M."/>
            <person name="Roesemann S."/>
            <person name="Alexander J.E."/>
            <person name="Rich S.A."/>
            <person name="Livny J."/>
            <person name="Vlamakis H."/>
            <person name="Clish C."/>
            <person name="Bullock K."/>
            <person name="Deik A."/>
            <person name="Scott J."/>
            <person name="Pierce K.A."/>
            <person name="Xavier R.J."/>
            <person name="Alm E.J."/>
        </authorList>
    </citation>
    <scope>NUCLEOTIDE SEQUENCE [LARGE SCALE GENOMIC DNA]</scope>
    <source>
        <strain evidence="1 2">BIOML-A160</strain>
    </source>
</reference>
<dbReference type="AlphaFoldDB" id="A0A139KY00"/>
<comment type="caution">
    <text evidence="1">The sequence shown here is derived from an EMBL/GenBank/DDBJ whole genome shotgun (WGS) entry which is preliminary data.</text>
</comment>
<evidence type="ECO:0000313" key="1">
    <source>
        <dbReference type="EMBL" id="KAA3926565.1"/>
    </source>
</evidence>
<gene>
    <name evidence="1" type="ORF">F3F25_16840</name>
</gene>